<feature type="compositionally biased region" description="Polar residues" evidence="10">
    <location>
        <begin position="543"/>
        <end position="552"/>
    </location>
</feature>
<feature type="compositionally biased region" description="Basic and acidic residues" evidence="10">
    <location>
        <begin position="509"/>
        <end position="542"/>
    </location>
</feature>
<comment type="caution">
    <text evidence="12">The sequence shown here is derived from an EMBL/GenBank/DDBJ whole genome shotgun (WGS) entry which is preliminary data.</text>
</comment>
<feature type="compositionally biased region" description="Polar residues" evidence="10">
    <location>
        <begin position="1063"/>
        <end position="1080"/>
    </location>
</feature>
<dbReference type="GO" id="GO:0042981">
    <property type="term" value="P:regulation of apoptotic process"/>
    <property type="evidence" value="ECO:0007669"/>
    <property type="project" value="InterPro"/>
</dbReference>
<evidence type="ECO:0000259" key="11">
    <source>
        <dbReference type="PROSITE" id="PS50002"/>
    </source>
</evidence>
<gene>
    <name evidence="12" type="ORF">BXYJ_LOCUS10711</name>
</gene>
<dbReference type="EMBL" id="CAJFDI010000005">
    <property type="protein sequence ID" value="CAD5229886.1"/>
    <property type="molecule type" value="Genomic_DNA"/>
</dbReference>
<dbReference type="OrthoDB" id="10038642at2759"/>
<dbReference type="SUPFAM" id="SSF50044">
    <property type="entry name" value="SH3-domain"/>
    <property type="match status" value="1"/>
</dbReference>
<feature type="repeat" description="ANK" evidence="7">
    <location>
        <begin position="877"/>
        <end position="909"/>
    </location>
</feature>
<feature type="compositionally biased region" description="Low complexity" evidence="10">
    <location>
        <begin position="46"/>
        <end position="55"/>
    </location>
</feature>
<dbReference type="Proteomes" id="UP000582659">
    <property type="component" value="Unassembled WGS sequence"/>
</dbReference>
<feature type="repeat" description="ANK" evidence="7">
    <location>
        <begin position="844"/>
        <end position="876"/>
    </location>
</feature>
<dbReference type="GO" id="GO:0002039">
    <property type="term" value="F:p53 binding"/>
    <property type="evidence" value="ECO:0007669"/>
    <property type="project" value="InterPro"/>
</dbReference>
<evidence type="ECO:0000256" key="10">
    <source>
        <dbReference type="SAM" id="MobiDB-lite"/>
    </source>
</evidence>
<dbReference type="SUPFAM" id="SSF48403">
    <property type="entry name" value="Ankyrin repeat"/>
    <property type="match status" value="1"/>
</dbReference>
<keyword evidence="2 8" id="KW-0728">SH3 domain</keyword>
<dbReference type="InterPro" id="IPR002110">
    <property type="entry name" value="Ankyrin_rpt"/>
</dbReference>
<dbReference type="EMBL" id="CAJFCV020000005">
    <property type="protein sequence ID" value="CAG9120663.1"/>
    <property type="molecule type" value="Genomic_DNA"/>
</dbReference>
<feature type="region of interest" description="Disordered" evidence="10">
    <location>
        <begin position="1058"/>
        <end position="1122"/>
    </location>
</feature>
<keyword evidence="9" id="KW-0175">Coiled coil</keyword>
<keyword evidence="4" id="KW-0677">Repeat</keyword>
<feature type="region of interest" description="Disordered" evidence="10">
    <location>
        <begin position="79"/>
        <end position="98"/>
    </location>
</feature>
<dbReference type="Gene3D" id="1.25.40.20">
    <property type="entry name" value="Ankyrin repeat-containing domain"/>
    <property type="match status" value="1"/>
</dbReference>
<evidence type="ECO:0000313" key="13">
    <source>
        <dbReference type="Proteomes" id="UP000659654"/>
    </source>
</evidence>
<accession>A0A7I8XK86</accession>
<feature type="region of interest" description="Disordered" evidence="10">
    <location>
        <begin position="468"/>
        <end position="711"/>
    </location>
</feature>
<feature type="compositionally biased region" description="Low complexity" evidence="10">
    <location>
        <begin position="1109"/>
        <end position="1122"/>
    </location>
</feature>
<protein>
    <submittedName>
        <fullName evidence="12">(pine wood nematode) hypothetical protein</fullName>
    </submittedName>
</protein>
<evidence type="ECO:0000256" key="1">
    <source>
        <dbReference type="ARBA" id="ARBA00004123"/>
    </source>
</evidence>
<dbReference type="AlphaFoldDB" id="A0A7I8XK86"/>
<dbReference type="PANTHER" id="PTHR24131">
    <property type="entry name" value="APOPTOSIS-STIMULATING OF P53 PROTEIN"/>
    <property type="match status" value="1"/>
</dbReference>
<dbReference type="PANTHER" id="PTHR24131:SF10">
    <property type="entry name" value="ANKYRIN-REPEAT, SH3-DOMAIN, AND PROLINE-RICH-REGION CONTAINING PROTEIN, ISOFORM B"/>
    <property type="match status" value="1"/>
</dbReference>
<reference evidence="12" key="1">
    <citation type="submission" date="2020-09" db="EMBL/GenBank/DDBJ databases">
        <authorList>
            <person name="Kikuchi T."/>
        </authorList>
    </citation>
    <scope>NUCLEOTIDE SEQUENCE</scope>
    <source>
        <strain evidence="12">Ka4C1</strain>
    </source>
</reference>
<dbReference type="CDD" id="cd00174">
    <property type="entry name" value="SH3"/>
    <property type="match status" value="1"/>
</dbReference>
<feature type="domain" description="SH3" evidence="11">
    <location>
        <begin position="943"/>
        <end position="1026"/>
    </location>
</feature>
<dbReference type="SMR" id="A0A7I8XK86"/>
<feature type="region of interest" description="Disordered" evidence="10">
    <location>
        <begin position="1"/>
        <end position="55"/>
    </location>
</feature>
<feature type="compositionally biased region" description="Low complexity" evidence="10">
    <location>
        <begin position="1088"/>
        <end position="1097"/>
    </location>
</feature>
<dbReference type="SMART" id="SM00326">
    <property type="entry name" value="SH3"/>
    <property type="match status" value="1"/>
</dbReference>
<feature type="compositionally biased region" description="Basic and acidic residues" evidence="10">
    <location>
        <begin position="678"/>
        <end position="694"/>
    </location>
</feature>
<dbReference type="InterPro" id="IPR047163">
    <property type="entry name" value="ASPP1/2"/>
</dbReference>
<dbReference type="PROSITE" id="PS50088">
    <property type="entry name" value="ANK_REPEAT"/>
    <property type="match status" value="2"/>
</dbReference>
<evidence type="ECO:0000256" key="6">
    <source>
        <dbReference type="ARBA" id="ARBA00023242"/>
    </source>
</evidence>
<dbReference type="SMART" id="SM00248">
    <property type="entry name" value="ANK"/>
    <property type="match status" value="2"/>
</dbReference>
<name>A0A7I8XK86_BURXY</name>
<dbReference type="InterPro" id="IPR036770">
    <property type="entry name" value="Ankyrin_rpt-contain_sf"/>
</dbReference>
<dbReference type="Proteomes" id="UP000659654">
    <property type="component" value="Unassembled WGS sequence"/>
</dbReference>
<evidence type="ECO:0000256" key="3">
    <source>
        <dbReference type="ARBA" id="ARBA00022703"/>
    </source>
</evidence>
<evidence type="ECO:0000256" key="2">
    <source>
        <dbReference type="ARBA" id="ARBA00022443"/>
    </source>
</evidence>
<evidence type="ECO:0000313" key="12">
    <source>
        <dbReference type="EMBL" id="CAD5229886.1"/>
    </source>
</evidence>
<dbReference type="Pfam" id="PF14604">
    <property type="entry name" value="SH3_9"/>
    <property type="match status" value="1"/>
</dbReference>
<feature type="compositionally biased region" description="Basic and acidic residues" evidence="10">
    <location>
        <begin position="611"/>
        <end position="643"/>
    </location>
</feature>
<evidence type="ECO:0000256" key="8">
    <source>
        <dbReference type="PROSITE-ProRule" id="PRU00192"/>
    </source>
</evidence>
<keyword evidence="13" id="KW-1185">Reference proteome</keyword>
<evidence type="ECO:0000256" key="4">
    <source>
        <dbReference type="ARBA" id="ARBA00022737"/>
    </source>
</evidence>
<evidence type="ECO:0000256" key="7">
    <source>
        <dbReference type="PROSITE-ProRule" id="PRU00023"/>
    </source>
</evidence>
<feature type="compositionally biased region" description="Polar residues" evidence="10">
    <location>
        <begin position="87"/>
        <end position="98"/>
    </location>
</feature>
<dbReference type="PROSITE" id="PS50002">
    <property type="entry name" value="SH3"/>
    <property type="match status" value="1"/>
</dbReference>
<sequence>MAEKSKFPVLKAMPLPNGQQPLRIPQPPSHSRQNSALGQRYRHCATPSTSSLSSVTTFPAVPVQPQSSVTSLPVYSSEPGVNRRVYPQTQSTSTLPTRRNEYNAANRQNLERMSYNDLMDLAKRQQLQLQAQRSEFEDRRQQQNDFFHAKSNGLNVPEEVNNLRQQIRLDEAQLQRQANARREVEELVRQNEMARGQLKRLENQYDATDQYLRQATAKVHTLKQQMDQLQARRAAAANAAIAQQRLVNVKGNSENDGIYGQIKKPAAVRPQAQIGPFQVQIAQTRLVNEKPPPPSYDQVDASAYHSLEKSHYHPIGRRVAHAPTPTYNENPWILRTPAVDNFSIRNDSLKAAKRRSWAHVDPPEKLRAGEDVYGTSSSGNSILKKIVEEQKKGRRQLSLASIFGRTKKVEDKKKKVEKEKKEISKPIILDNNQRVSSPQLVPRDVVGMELANRQRFGENSAENRLKFEESEKNRPKFPVNLKDNAYKADRMTPTGVRVENRPESNGFAEQKKLKYDQNSKDEEEKVWSQDQFNRVKFDESRQKFNSKQSNGLSAVKSAESQPKAVKDLNQGKIEKDELAPIVVAECDSDKELNEEPSPSTSTQSTPPEPPTFKEKENEDIVLSMKDKEKIEKNSNEKETKCEEIVVENEEQTVVDRIEDKELEEDPDKQRLSSVSPPEDPKIKESVFDEEKEDWKESDEEYEETVHSPKVVIETLTTDEHAMREATKEIIEQMQQLTYEPKSIIIGEDDEEDEKNLFPMEAQSSTEEISSNDESVSTTDEFLFDEISRPSLKGILKRQTDQKKPKKKMVFDPLVLFLDAALEGDLDLVKEKAAEIPDISGGSDEGITALHNAICASHIDIIRYLIANNADVNAQDADGWTPLHCAASCNNFPIAKMLIENGACVFATSLSDGETPSNKCEASIDGYGGCADFLAIVEKCMGIINNGKVYTAYSYEANNDDELSFQAGEELKVLNKDTGEKNHFHYQRLYYQTPDPSLYEDSLWWLCENRKGQKGLVPRNFLTLFPIWKFVETLNFKPFNLPSNELALDAALKELTTDARRESSSTLDPNDATNSTTSSISNEKRQDDQNSQTSTSSLEEPESPPPLPQPQDFDQPSQIRANA</sequence>
<feature type="coiled-coil region" evidence="9">
    <location>
        <begin position="115"/>
        <end position="239"/>
    </location>
</feature>
<evidence type="ECO:0000256" key="5">
    <source>
        <dbReference type="ARBA" id="ARBA00023043"/>
    </source>
</evidence>
<dbReference type="InterPro" id="IPR036028">
    <property type="entry name" value="SH3-like_dom_sf"/>
</dbReference>
<dbReference type="GO" id="GO:0006915">
    <property type="term" value="P:apoptotic process"/>
    <property type="evidence" value="ECO:0007669"/>
    <property type="project" value="UniProtKB-KW"/>
</dbReference>
<keyword evidence="5 7" id="KW-0040">ANK repeat</keyword>
<feature type="compositionally biased region" description="Low complexity" evidence="10">
    <location>
        <begin position="595"/>
        <end position="605"/>
    </location>
</feature>
<dbReference type="PROSITE" id="PS50297">
    <property type="entry name" value="ANK_REP_REGION"/>
    <property type="match status" value="2"/>
</dbReference>
<proteinExistence type="predicted"/>
<evidence type="ECO:0000256" key="9">
    <source>
        <dbReference type="SAM" id="Coils"/>
    </source>
</evidence>
<dbReference type="InterPro" id="IPR001452">
    <property type="entry name" value="SH3_domain"/>
</dbReference>
<organism evidence="12 13">
    <name type="scientific">Bursaphelenchus xylophilus</name>
    <name type="common">Pinewood nematode worm</name>
    <name type="synonym">Aphelenchoides xylophilus</name>
    <dbReference type="NCBI Taxonomy" id="6326"/>
    <lineage>
        <taxon>Eukaryota</taxon>
        <taxon>Metazoa</taxon>
        <taxon>Ecdysozoa</taxon>
        <taxon>Nematoda</taxon>
        <taxon>Chromadorea</taxon>
        <taxon>Rhabditida</taxon>
        <taxon>Tylenchina</taxon>
        <taxon>Tylenchomorpha</taxon>
        <taxon>Aphelenchoidea</taxon>
        <taxon>Aphelenchoididae</taxon>
        <taxon>Bursaphelenchus</taxon>
    </lineage>
</organism>
<dbReference type="GO" id="GO:0005634">
    <property type="term" value="C:nucleus"/>
    <property type="evidence" value="ECO:0007669"/>
    <property type="project" value="UniProtKB-SubCell"/>
</dbReference>
<keyword evidence="3" id="KW-0053">Apoptosis</keyword>
<keyword evidence="6" id="KW-0539">Nucleus</keyword>
<comment type="subcellular location">
    <subcellularLocation>
        <location evidence="1">Nucleus</location>
    </subcellularLocation>
</comment>
<dbReference type="Pfam" id="PF12796">
    <property type="entry name" value="Ank_2"/>
    <property type="match status" value="1"/>
</dbReference>